<dbReference type="SUPFAM" id="SSF51735">
    <property type="entry name" value="NAD(P)-binding Rossmann-fold domains"/>
    <property type="match status" value="1"/>
</dbReference>
<dbReference type="CDD" id="cd12172">
    <property type="entry name" value="PGDH_like_2"/>
    <property type="match status" value="1"/>
</dbReference>
<evidence type="ECO:0000313" key="8">
    <source>
        <dbReference type="Proteomes" id="UP000051256"/>
    </source>
</evidence>
<dbReference type="Proteomes" id="UP000051256">
    <property type="component" value="Unassembled WGS sequence"/>
</dbReference>
<comment type="similarity">
    <text evidence="1 4">Belongs to the D-isomer specific 2-hydroxyacid dehydrogenase family.</text>
</comment>
<dbReference type="InterPro" id="IPR036291">
    <property type="entry name" value="NAD(P)-bd_dom_sf"/>
</dbReference>
<dbReference type="Pfam" id="PF02826">
    <property type="entry name" value="2-Hacid_dh_C"/>
    <property type="match status" value="1"/>
</dbReference>
<accession>A0A0R2CZ17</accession>
<sequence length="314" mass="34355">MKKIVVAESLADSGKELLRANGFEIVETDGTVADALVKAPDAYGLLLGTKKITNEQILQFENLKIIARNGVGFNNIDVDFCAQHGIWVTITPTANASTVAETTLAEMFDLSKNIYNDSTAMRNGDFSDYKHSHRGFDLEGKTLGILGFGRIGQMVAKKASQLDMKIIYNDRFAKENDVATAVSREELFKTADIITLHMAVTPETANSICKAEFDMMKNSASLINLARGELVKTDDLIAALKNHDIYGAALDVFDQEPLPMDSELFQLENVLLTPHIASNTVECMNRMAVDAAGEIVKVVKDNVAPQWPVVKGVK</sequence>
<dbReference type="PANTHER" id="PTHR42789">
    <property type="entry name" value="D-ISOMER SPECIFIC 2-HYDROXYACID DEHYDROGENASE FAMILY PROTEIN (AFU_ORTHOLOGUE AFUA_6G10090)"/>
    <property type="match status" value="1"/>
</dbReference>
<evidence type="ECO:0000256" key="2">
    <source>
        <dbReference type="ARBA" id="ARBA00023002"/>
    </source>
</evidence>
<evidence type="ECO:0000256" key="3">
    <source>
        <dbReference type="ARBA" id="ARBA00023027"/>
    </source>
</evidence>
<evidence type="ECO:0000259" key="6">
    <source>
        <dbReference type="Pfam" id="PF02826"/>
    </source>
</evidence>
<gene>
    <name evidence="7" type="ORF">FC56_GL000938</name>
</gene>
<dbReference type="STRING" id="1423802.FC56_GL000938"/>
<keyword evidence="3" id="KW-0520">NAD</keyword>
<dbReference type="GO" id="GO:0051287">
    <property type="term" value="F:NAD binding"/>
    <property type="evidence" value="ECO:0007669"/>
    <property type="project" value="InterPro"/>
</dbReference>
<feature type="domain" description="D-isomer specific 2-hydroxyacid dehydrogenase catalytic" evidence="5">
    <location>
        <begin position="4"/>
        <end position="302"/>
    </location>
</feature>
<dbReference type="InterPro" id="IPR006139">
    <property type="entry name" value="D-isomer_2_OHA_DH_cat_dom"/>
</dbReference>
<dbReference type="AlphaFoldDB" id="A0A0R2CZ17"/>
<keyword evidence="2 4" id="KW-0560">Oxidoreductase</keyword>
<dbReference type="PATRIC" id="fig|1423802.4.peg.951"/>
<evidence type="ECO:0000313" key="7">
    <source>
        <dbReference type="EMBL" id="KRM93273.1"/>
    </source>
</evidence>
<evidence type="ECO:0000256" key="4">
    <source>
        <dbReference type="RuleBase" id="RU003719"/>
    </source>
</evidence>
<reference evidence="7 8" key="1">
    <citation type="journal article" date="2015" name="Genome Announc.">
        <title>Expanding the biotechnology potential of lactobacilli through comparative genomics of 213 strains and associated genera.</title>
        <authorList>
            <person name="Sun Z."/>
            <person name="Harris H.M."/>
            <person name="McCann A."/>
            <person name="Guo C."/>
            <person name="Argimon S."/>
            <person name="Zhang W."/>
            <person name="Yang X."/>
            <person name="Jeffery I.B."/>
            <person name="Cooney J.C."/>
            <person name="Kagawa T.F."/>
            <person name="Liu W."/>
            <person name="Song Y."/>
            <person name="Salvetti E."/>
            <person name="Wrobel A."/>
            <person name="Rasinkangas P."/>
            <person name="Parkhill J."/>
            <person name="Rea M.C."/>
            <person name="O'Sullivan O."/>
            <person name="Ritari J."/>
            <person name="Douillard F.P."/>
            <person name="Paul Ross R."/>
            <person name="Yang R."/>
            <person name="Briner A.E."/>
            <person name="Felis G.E."/>
            <person name="de Vos W.M."/>
            <person name="Barrangou R."/>
            <person name="Klaenhammer T.R."/>
            <person name="Caufield P.W."/>
            <person name="Cui Y."/>
            <person name="Zhang H."/>
            <person name="O'Toole P.W."/>
        </authorList>
    </citation>
    <scope>NUCLEOTIDE SEQUENCE [LARGE SCALE GENOMIC DNA]</scope>
    <source>
        <strain evidence="7 8">DSM 24302</strain>
    </source>
</reference>
<evidence type="ECO:0000256" key="1">
    <source>
        <dbReference type="ARBA" id="ARBA00005854"/>
    </source>
</evidence>
<dbReference type="RefSeq" id="WP_056978747.1">
    <property type="nucleotide sequence ID" value="NZ_AYZR01000009.1"/>
</dbReference>
<dbReference type="PANTHER" id="PTHR42789:SF1">
    <property type="entry name" value="D-ISOMER SPECIFIC 2-HYDROXYACID DEHYDROGENASE FAMILY PROTEIN (AFU_ORTHOLOGUE AFUA_6G10090)"/>
    <property type="match status" value="1"/>
</dbReference>
<comment type="caution">
    <text evidence="7">The sequence shown here is derived from an EMBL/GenBank/DDBJ whole genome shotgun (WGS) entry which is preliminary data.</text>
</comment>
<dbReference type="InterPro" id="IPR006140">
    <property type="entry name" value="D-isomer_DH_NAD-bd"/>
</dbReference>
<dbReference type="EMBL" id="AYZR01000009">
    <property type="protein sequence ID" value="KRM93273.1"/>
    <property type="molecule type" value="Genomic_DNA"/>
</dbReference>
<dbReference type="InterPro" id="IPR050857">
    <property type="entry name" value="D-2-hydroxyacid_DH"/>
</dbReference>
<feature type="domain" description="D-isomer specific 2-hydroxyacid dehydrogenase NAD-binding" evidence="6">
    <location>
        <begin position="105"/>
        <end position="277"/>
    </location>
</feature>
<dbReference type="FunFam" id="3.40.50.720:FF:000203">
    <property type="entry name" value="D-3-phosphoglycerate dehydrogenase (SerA)"/>
    <property type="match status" value="1"/>
</dbReference>
<keyword evidence="8" id="KW-1185">Reference proteome</keyword>
<proteinExistence type="inferred from homology"/>
<evidence type="ECO:0000259" key="5">
    <source>
        <dbReference type="Pfam" id="PF00389"/>
    </source>
</evidence>
<protein>
    <submittedName>
        <fullName evidence="7">D-3-phosphoglycerate dehydrogenase</fullName>
    </submittedName>
</protein>
<dbReference type="Gene3D" id="3.40.50.720">
    <property type="entry name" value="NAD(P)-binding Rossmann-like Domain"/>
    <property type="match status" value="2"/>
</dbReference>
<organism evidence="7 8">
    <name type="scientific">Lentilactobacillus senioris DSM 24302 = JCM 17472</name>
    <dbReference type="NCBI Taxonomy" id="1423802"/>
    <lineage>
        <taxon>Bacteria</taxon>
        <taxon>Bacillati</taxon>
        <taxon>Bacillota</taxon>
        <taxon>Bacilli</taxon>
        <taxon>Lactobacillales</taxon>
        <taxon>Lactobacillaceae</taxon>
        <taxon>Lentilactobacillus</taxon>
    </lineage>
</organism>
<dbReference type="GO" id="GO:0016616">
    <property type="term" value="F:oxidoreductase activity, acting on the CH-OH group of donors, NAD or NADP as acceptor"/>
    <property type="evidence" value="ECO:0007669"/>
    <property type="project" value="InterPro"/>
</dbReference>
<dbReference type="SUPFAM" id="SSF52283">
    <property type="entry name" value="Formate/glycerate dehydrogenase catalytic domain-like"/>
    <property type="match status" value="1"/>
</dbReference>
<dbReference type="Pfam" id="PF00389">
    <property type="entry name" value="2-Hacid_dh"/>
    <property type="match status" value="1"/>
</dbReference>
<name>A0A0R2CZ17_9LACO</name>